<dbReference type="GO" id="GO:0006508">
    <property type="term" value="P:proteolysis"/>
    <property type="evidence" value="ECO:0007669"/>
    <property type="project" value="UniProtKB-KW"/>
</dbReference>
<feature type="compositionally biased region" description="Basic and acidic residues" evidence="2">
    <location>
        <begin position="201"/>
        <end position="213"/>
    </location>
</feature>
<feature type="compositionally biased region" description="Polar residues" evidence="2">
    <location>
        <begin position="98"/>
        <end position="108"/>
    </location>
</feature>
<dbReference type="AlphaFoldDB" id="A0A9W8GGE8"/>
<dbReference type="GO" id="GO:0004197">
    <property type="term" value="F:cysteine-type endopeptidase activity"/>
    <property type="evidence" value="ECO:0007669"/>
    <property type="project" value="InterPro"/>
</dbReference>
<evidence type="ECO:0000313" key="5">
    <source>
        <dbReference type="Proteomes" id="UP001151516"/>
    </source>
</evidence>
<comment type="caution">
    <text evidence="4">The sequence shown here is derived from an EMBL/GenBank/DDBJ whole genome shotgun (WGS) entry which is preliminary data.</text>
</comment>
<feature type="domain" description="Peptidase C14 caspase" evidence="3">
    <location>
        <begin position="356"/>
        <end position="453"/>
    </location>
</feature>
<gene>
    <name evidence="4" type="primary">MCA1_1</name>
    <name evidence="4" type="ORF">IWW39_002670</name>
</gene>
<keyword evidence="4" id="KW-0645">Protease</keyword>
<evidence type="ECO:0000256" key="2">
    <source>
        <dbReference type="SAM" id="MobiDB-lite"/>
    </source>
</evidence>
<dbReference type="PANTHER" id="PTHR48104:SF30">
    <property type="entry name" value="METACASPASE-1"/>
    <property type="match status" value="1"/>
</dbReference>
<reference evidence="4" key="1">
    <citation type="submission" date="2022-07" db="EMBL/GenBank/DDBJ databases">
        <title>Phylogenomic reconstructions and comparative analyses of Kickxellomycotina fungi.</title>
        <authorList>
            <person name="Reynolds N.K."/>
            <person name="Stajich J.E."/>
            <person name="Barry K."/>
            <person name="Grigoriev I.V."/>
            <person name="Crous P."/>
            <person name="Smith M.E."/>
        </authorList>
    </citation>
    <scope>NUCLEOTIDE SEQUENCE</scope>
    <source>
        <strain evidence="4">CBS 109367</strain>
    </source>
</reference>
<evidence type="ECO:0000256" key="1">
    <source>
        <dbReference type="ARBA" id="ARBA00009005"/>
    </source>
</evidence>
<feature type="region of interest" description="Disordered" evidence="2">
    <location>
        <begin position="176"/>
        <end position="224"/>
    </location>
</feature>
<protein>
    <submittedName>
        <fullName evidence="4">Ca(2+)-dependent cysteine protease</fullName>
    </submittedName>
</protein>
<dbReference type="PANTHER" id="PTHR48104">
    <property type="entry name" value="METACASPASE-4"/>
    <property type="match status" value="1"/>
</dbReference>
<keyword evidence="4" id="KW-0378">Hydrolase</keyword>
<dbReference type="Proteomes" id="UP001151516">
    <property type="component" value="Unassembled WGS sequence"/>
</dbReference>
<feature type="region of interest" description="Disordered" evidence="2">
    <location>
        <begin position="1"/>
        <end position="123"/>
    </location>
</feature>
<accession>A0A9W8GGE8</accession>
<dbReference type="GO" id="GO:0005737">
    <property type="term" value="C:cytoplasm"/>
    <property type="evidence" value="ECO:0007669"/>
    <property type="project" value="TreeGrafter"/>
</dbReference>
<proteinExistence type="inferred from homology"/>
<dbReference type="InterPro" id="IPR011600">
    <property type="entry name" value="Pept_C14_caspase"/>
</dbReference>
<dbReference type="InterPro" id="IPR050452">
    <property type="entry name" value="Metacaspase"/>
</dbReference>
<feature type="compositionally biased region" description="Pro residues" evidence="2">
    <location>
        <begin position="81"/>
        <end position="90"/>
    </location>
</feature>
<dbReference type="OrthoDB" id="3223806at2759"/>
<evidence type="ECO:0000313" key="4">
    <source>
        <dbReference type="EMBL" id="KAJ2687790.1"/>
    </source>
</evidence>
<name>A0A9W8GGE8_9FUNG</name>
<dbReference type="Gene3D" id="3.40.50.12660">
    <property type="match status" value="1"/>
</dbReference>
<dbReference type="EMBL" id="JANBTX010000062">
    <property type="protein sequence ID" value="KAJ2687790.1"/>
    <property type="molecule type" value="Genomic_DNA"/>
</dbReference>
<keyword evidence="5" id="KW-1185">Reference proteome</keyword>
<evidence type="ECO:0000259" key="3">
    <source>
        <dbReference type="Pfam" id="PF00656"/>
    </source>
</evidence>
<dbReference type="Pfam" id="PF00656">
    <property type="entry name" value="Peptidase_C14"/>
    <property type="match status" value="1"/>
</dbReference>
<sequence length="664" mass="72736">MQPPTSRYRAQVLPPEPHAQHPLDTQQHMHPPPSHSQHQRHQHNPHHDHIHGQGHGPGPEVGPQQGHPMPPPSQQSQNYQHPPPPLPHQSPSPQAQQMLGSQRLNSHRASIGHNDPARIPGARPVMATRQDSRLSYAEHSTQYVAGHPPISSVLTAEPIVAQAGVMSSVGLQRKHTLDPRNSYGGSPLVGDAGSVGSAQGRRREASDYHDQQRESAGYLPPMGAAQHGNNVSALVSSMGALSVAPGQQQYGAPPLSQQQQFNQSSALTASAMSIPNSQHLHSSQATLQGYPVNGSASTLLASGAFAGTDLNKSSTPTLVQSSANLAYPLWHNIDANSFHAYRHHISVQKSNLSGTKYALVIGINYYGVEYSQTSNINSAHTLKTLLISKYGYSEKNVTLLSDDLKDQRSHPTHQLITKHIGRMMSNVRPNDSVFFYFCGFGQLPSQVLDRRSEVLSGIRRLRADFILPADFEQYGAIDANYLHHHLVRNLPPSARLTAVFNCIVNDTGMGLPYKYTTNGRTVLTNVIAGSNLFEAGARMTQDVTGSFGDLSQRFETSLMEQQPQAGNGLADEEMSRLKQSTGDIIVFGWDRDYSNPKHKKYLSQTPSNHLGSYWAAAMENALRNKNKATFGDILHYMQGSTKELVMMPFVATGRKISMDEEFVI</sequence>
<comment type="similarity">
    <text evidence="1">Belongs to the peptidase C14B family.</text>
</comment>
<organism evidence="4 5">
    <name type="scientific">Coemansia spiralis</name>
    <dbReference type="NCBI Taxonomy" id="417178"/>
    <lineage>
        <taxon>Eukaryota</taxon>
        <taxon>Fungi</taxon>
        <taxon>Fungi incertae sedis</taxon>
        <taxon>Zoopagomycota</taxon>
        <taxon>Kickxellomycotina</taxon>
        <taxon>Kickxellomycetes</taxon>
        <taxon>Kickxellales</taxon>
        <taxon>Kickxellaceae</taxon>
        <taxon>Coemansia</taxon>
    </lineage>
</organism>